<keyword evidence="8" id="KW-0449">Lipoprotein</keyword>
<comment type="caution">
    <text evidence="9">Lacks conserved residue(s) required for the propagation of feature annotation.</text>
</comment>
<gene>
    <name evidence="12" type="ORF">B0T10DRAFT_420078</name>
</gene>
<feature type="disulfide bond" evidence="9">
    <location>
        <begin position="40"/>
        <end position="47"/>
    </location>
</feature>
<comment type="similarity">
    <text evidence="3">Belongs to the RBT5 family.</text>
</comment>
<dbReference type="EMBL" id="JAGPYM010000116">
    <property type="protein sequence ID" value="KAH6867214.1"/>
    <property type="molecule type" value="Genomic_DNA"/>
</dbReference>
<feature type="chain" id="PRO_5040382400" description="CFEM domain-containing protein" evidence="10">
    <location>
        <begin position="17"/>
        <end position="75"/>
    </location>
</feature>
<keyword evidence="6 10" id="KW-0732">Signal</keyword>
<evidence type="ECO:0000256" key="6">
    <source>
        <dbReference type="ARBA" id="ARBA00022729"/>
    </source>
</evidence>
<keyword evidence="7 9" id="KW-1015">Disulfide bond</keyword>
<evidence type="ECO:0000256" key="5">
    <source>
        <dbReference type="ARBA" id="ARBA00022622"/>
    </source>
</evidence>
<organism evidence="12 13">
    <name type="scientific">Thelonectria olida</name>
    <dbReference type="NCBI Taxonomy" id="1576542"/>
    <lineage>
        <taxon>Eukaryota</taxon>
        <taxon>Fungi</taxon>
        <taxon>Dikarya</taxon>
        <taxon>Ascomycota</taxon>
        <taxon>Pezizomycotina</taxon>
        <taxon>Sordariomycetes</taxon>
        <taxon>Hypocreomycetidae</taxon>
        <taxon>Hypocreales</taxon>
        <taxon>Nectriaceae</taxon>
        <taxon>Thelonectria</taxon>
    </lineage>
</organism>
<feature type="signal peptide" evidence="10">
    <location>
        <begin position="1"/>
        <end position="16"/>
    </location>
</feature>
<keyword evidence="9" id="KW-0408">Iron</keyword>
<evidence type="ECO:0000256" key="8">
    <source>
        <dbReference type="ARBA" id="ARBA00023288"/>
    </source>
</evidence>
<keyword evidence="13" id="KW-1185">Reference proteome</keyword>
<dbReference type="GO" id="GO:0005576">
    <property type="term" value="C:extracellular region"/>
    <property type="evidence" value="ECO:0007669"/>
    <property type="project" value="UniProtKB-SubCell"/>
</dbReference>
<keyword evidence="9" id="KW-0349">Heme</keyword>
<dbReference type="Pfam" id="PF05730">
    <property type="entry name" value="CFEM"/>
    <property type="match status" value="1"/>
</dbReference>
<evidence type="ECO:0000256" key="7">
    <source>
        <dbReference type="ARBA" id="ARBA00023157"/>
    </source>
</evidence>
<dbReference type="InterPro" id="IPR008427">
    <property type="entry name" value="Extracellular_membr_CFEM_dom"/>
</dbReference>
<dbReference type="OrthoDB" id="3767534at2759"/>
<name>A0A9P9ADQ5_9HYPO</name>
<evidence type="ECO:0000256" key="9">
    <source>
        <dbReference type="PROSITE-ProRule" id="PRU01356"/>
    </source>
</evidence>
<evidence type="ECO:0000256" key="2">
    <source>
        <dbReference type="ARBA" id="ARBA00004613"/>
    </source>
</evidence>
<dbReference type="PROSITE" id="PS52012">
    <property type="entry name" value="CFEM"/>
    <property type="match status" value="1"/>
</dbReference>
<keyword evidence="5" id="KW-0336">GPI-anchor</keyword>
<evidence type="ECO:0000256" key="4">
    <source>
        <dbReference type="ARBA" id="ARBA00022525"/>
    </source>
</evidence>
<reference evidence="12 13" key="1">
    <citation type="journal article" date="2021" name="Nat. Commun.">
        <title>Genetic determinants of endophytism in the Arabidopsis root mycobiome.</title>
        <authorList>
            <person name="Mesny F."/>
            <person name="Miyauchi S."/>
            <person name="Thiergart T."/>
            <person name="Pickel B."/>
            <person name="Atanasova L."/>
            <person name="Karlsson M."/>
            <person name="Huettel B."/>
            <person name="Barry K.W."/>
            <person name="Haridas S."/>
            <person name="Chen C."/>
            <person name="Bauer D."/>
            <person name="Andreopoulos W."/>
            <person name="Pangilinan J."/>
            <person name="LaButti K."/>
            <person name="Riley R."/>
            <person name="Lipzen A."/>
            <person name="Clum A."/>
            <person name="Drula E."/>
            <person name="Henrissat B."/>
            <person name="Kohler A."/>
            <person name="Grigoriev I.V."/>
            <person name="Martin F.M."/>
            <person name="Hacquard S."/>
        </authorList>
    </citation>
    <scope>NUCLEOTIDE SEQUENCE [LARGE SCALE GENOMIC DNA]</scope>
    <source>
        <strain evidence="12 13">MPI-CAGE-CH-0241</strain>
    </source>
</reference>
<proteinExistence type="inferred from homology"/>
<evidence type="ECO:0000259" key="11">
    <source>
        <dbReference type="PROSITE" id="PS52012"/>
    </source>
</evidence>
<keyword evidence="4" id="KW-0964">Secreted</keyword>
<sequence>MKYALVVMTLATAVHAQTHDDIPSCALPCLDGAIEENTSCSTTDYACVCENFASLFGAVAKCLIHACDSKTISMS</sequence>
<feature type="domain" description="CFEM" evidence="11">
    <location>
        <begin position="1"/>
        <end position="75"/>
    </location>
</feature>
<evidence type="ECO:0000256" key="10">
    <source>
        <dbReference type="SAM" id="SignalP"/>
    </source>
</evidence>
<keyword evidence="9" id="KW-0479">Metal-binding</keyword>
<evidence type="ECO:0000256" key="1">
    <source>
        <dbReference type="ARBA" id="ARBA00004589"/>
    </source>
</evidence>
<evidence type="ECO:0000313" key="12">
    <source>
        <dbReference type="EMBL" id="KAH6867214.1"/>
    </source>
</evidence>
<feature type="binding site" description="axial binding residue" evidence="9">
    <location>
        <position position="44"/>
    </location>
    <ligand>
        <name>heme</name>
        <dbReference type="ChEBI" id="CHEBI:30413"/>
    </ligand>
    <ligandPart>
        <name>Fe</name>
        <dbReference type="ChEBI" id="CHEBI:18248"/>
    </ligandPart>
</feature>
<keyword evidence="5" id="KW-0472">Membrane</keyword>
<protein>
    <recommendedName>
        <fullName evidence="11">CFEM domain-containing protein</fullName>
    </recommendedName>
</protein>
<keyword evidence="5" id="KW-0325">Glycoprotein</keyword>
<dbReference type="AlphaFoldDB" id="A0A9P9ADQ5"/>
<dbReference type="GO" id="GO:0046872">
    <property type="term" value="F:metal ion binding"/>
    <property type="evidence" value="ECO:0007669"/>
    <property type="project" value="UniProtKB-UniRule"/>
</dbReference>
<accession>A0A9P9ADQ5</accession>
<comment type="caution">
    <text evidence="12">The sequence shown here is derived from an EMBL/GenBank/DDBJ whole genome shotgun (WGS) entry which is preliminary data.</text>
</comment>
<dbReference type="GO" id="GO:0098552">
    <property type="term" value="C:side of membrane"/>
    <property type="evidence" value="ECO:0007669"/>
    <property type="project" value="UniProtKB-KW"/>
</dbReference>
<evidence type="ECO:0000313" key="13">
    <source>
        <dbReference type="Proteomes" id="UP000777438"/>
    </source>
</evidence>
<evidence type="ECO:0000256" key="3">
    <source>
        <dbReference type="ARBA" id="ARBA00010031"/>
    </source>
</evidence>
<comment type="subcellular location">
    <subcellularLocation>
        <location evidence="1">Membrane</location>
        <topology evidence="1">Lipid-anchor</topology>
        <topology evidence="1">GPI-anchor</topology>
    </subcellularLocation>
    <subcellularLocation>
        <location evidence="2">Secreted</location>
    </subcellularLocation>
</comment>
<dbReference type="Proteomes" id="UP000777438">
    <property type="component" value="Unassembled WGS sequence"/>
</dbReference>